<keyword evidence="1" id="KW-0732">Signal</keyword>
<dbReference type="RefSeq" id="WP_146399985.1">
    <property type="nucleotide sequence ID" value="NZ_SJPQ01000002.1"/>
</dbReference>
<accession>A0A5C5ZNQ4</accession>
<reference evidence="2 3" key="1">
    <citation type="submission" date="2019-02" db="EMBL/GenBank/DDBJ databases">
        <title>Deep-cultivation of Planctomycetes and their phenomic and genomic characterization uncovers novel biology.</title>
        <authorList>
            <person name="Wiegand S."/>
            <person name="Jogler M."/>
            <person name="Boedeker C."/>
            <person name="Pinto D."/>
            <person name="Vollmers J."/>
            <person name="Rivas-Marin E."/>
            <person name="Kohn T."/>
            <person name="Peeters S.H."/>
            <person name="Heuer A."/>
            <person name="Rast P."/>
            <person name="Oberbeckmann S."/>
            <person name="Bunk B."/>
            <person name="Jeske O."/>
            <person name="Meyerdierks A."/>
            <person name="Storesund J.E."/>
            <person name="Kallscheuer N."/>
            <person name="Luecker S."/>
            <person name="Lage O.M."/>
            <person name="Pohl T."/>
            <person name="Merkel B.J."/>
            <person name="Hornburger P."/>
            <person name="Mueller R.-W."/>
            <person name="Bruemmer F."/>
            <person name="Labrenz M."/>
            <person name="Spormann A.M."/>
            <person name="Op Den Camp H."/>
            <person name="Overmann J."/>
            <person name="Amann R."/>
            <person name="Jetten M.S.M."/>
            <person name="Mascher T."/>
            <person name="Medema M.H."/>
            <person name="Devos D.P."/>
            <person name="Kaster A.-K."/>
            <person name="Ovreas L."/>
            <person name="Rohde M."/>
            <person name="Galperin M.Y."/>
            <person name="Jogler C."/>
        </authorList>
    </citation>
    <scope>NUCLEOTIDE SEQUENCE [LARGE SCALE GENOMIC DNA]</scope>
    <source>
        <strain evidence="2 3">Mal64</strain>
    </source>
</reference>
<organism evidence="2 3">
    <name type="scientific">Pseudobythopirellula maris</name>
    <dbReference type="NCBI Taxonomy" id="2527991"/>
    <lineage>
        <taxon>Bacteria</taxon>
        <taxon>Pseudomonadati</taxon>
        <taxon>Planctomycetota</taxon>
        <taxon>Planctomycetia</taxon>
        <taxon>Pirellulales</taxon>
        <taxon>Lacipirellulaceae</taxon>
        <taxon>Pseudobythopirellula</taxon>
    </lineage>
</organism>
<name>A0A5C5ZNQ4_9BACT</name>
<feature type="signal peptide" evidence="1">
    <location>
        <begin position="1"/>
        <end position="25"/>
    </location>
</feature>
<feature type="chain" id="PRO_5022763936" description="Bacterial type II and III secretion system protein" evidence="1">
    <location>
        <begin position="26"/>
        <end position="468"/>
    </location>
</feature>
<evidence type="ECO:0000313" key="2">
    <source>
        <dbReference type="EMBL" id="TWT88705.1"/>
    </source>
</evidence>
<dbReference type="Proteomes" id="UP000315440">
    <property type="component" value="Unassembled WGS sequence"/>
</dbReference>
<gene>
    <name evidence="2" type="ORF">Mal64_21930</name>
</gene>
<evidence type="ECO:0000256" key="1">
    <source>
        <dbReference type="SAM" id="SignalP"/>
    </source>
</evidence>
<dbReference type="OrthoDB" id="250183at2"/>
<comment type="caution">
    <text evidence="2">The sequence shown here is derived from an EMBL/GenBank/DDBJ whole genome shotgun (WGS) entry which is preliminary data.</text>
</comment>
<dbReference type="AlphaFoldDB" id="A0A5C5ZNQ4"/>
<evidence type="ECO:0000313" key="3">
    <source>
        <dbReference type="Proteomes" id="UP000315440"/>
    </source>
</evidence>
<dbReference type="EMBL" id="SJPQ01000002">
    <property type="protein sequence ID" value="TWT88705.1"/>
    <property type="molecule type" value="Genomic_DNA"/>
</dbReference>
<protein>
    <recommendedName>
        <fullName evidence="4">Bacterial type II and III secretion system protein</fullName>
    </recommendedName>
</protein>
<sequence length="468" mass="51148" precursor="true">MRRLSRLPAAVALATIVWLPTLGVAQETAPPAEPEAAETDAQAEFKDEVMRLVRQLDARRAGERAAAFEGLVALAGPTSDSADRLLAALPRANDRMPPAVRAGLARVQREVETRVAQSSTVESRVTLDVEGATLAEVATLIEEQTGNRLADNRGNFGQNVAVSPITASFDDRPFWEAVDSLLDTAGLTVYNYGGDDALALVGRDDGARQRVGSAAYAGPFRFEPLRVVAVRSLRNPTQNVLNVELEVAWEPRLRPIALSVPLSELTARTASDARLSMLRPEQSIDVEVTPGSKAVEMTLPLVLPDRETDKIASLSGVLRALAPARRASFRFEELDRVLEPKRESRGGVTVTLERFFENNSIWELHMRLRLDDAQDALASHRGWVFQNTSYLVDEAGERIEHAGFETLMQTETEVGVAYLFDLPTASEEDSQPDEGDANPAAGYSWVYESPAGIVRTPIEFKIESIPLP</sequence>
<proteinExistence type="predicted"/>
<evidence type="ECO:0008006" key="4">
    <source>
        <dbReference type="Google" id="ProtNLM"/>
    </source>
</evidence>
<keyword evidence="3" id="KW-1185">Reference proteome</keyword>